<name>A0ABV1NVD5_9ACTN</name>
<comment type="caution">
    <text evidence="2">The sequence shown here is derived from an EMBL/GenBank/DDBJ whole genome shotgun (WGS) entry which is preliminary data.</text>
</comment>
<dbReference type="Proteomes" id="UP001482520">
    <property type="component" value="Unassembled WGS sequence"/>
</dbReference>
<feature type="signal peptide" evidence="1">
    <location>
        <begin position="1"/>
        <end position="20"/>
    </location>
</feature>
<dbReference type="EMBL" id="JBEGDP010000003">
    <property type="protein sequence ID" value="MEQ7846466.1"/>
    <property type="molecule type" value="Genomic_DNA"/>
</dbReference>
<keyword evidence="3" id="KW-1185">Reference proteome</keyword>
<protein>
    <recommendedName>
        <fullName evidence="4">Peptidase MA-like domain-containing protein</fullName>
    </recommendedName>
</protein>
<dbReference type="RefSeq" id="WP_349803873.1">
    <property type="nucleotide sequence ID" value="NZ_JBEGDP010000003.1"/>
</dbReference>
<gene>
    <name evidence="2" type="ORF">V6R90_04180</name>
</gene>
<evidence type="ECO:0008006" key="4">
    <source>
        <dbReference type="Google" id="ProtNLM"/>
    </source>
</evidence>
<proteinExistence type="predicted"/>
<feature type="chain" id="PRO_5045846566" description="Peptidase MA-like domain-containing protein" evidence="1">
    <location>
        <begin position="21"/>
        <end position="406"/>
    </location>
</feature>
<sequence>MAGLSLCVLVLAGLAVWRVADSPYVAPAGPDPAAAGEAEPGLASAALQRLQQAIASGDAAAAAALAPGDDAAAAERLRAVVDNADALRLTGVTLRYVEQASAVDAAGTWSAAVEVTWRLRGFDPAPARTEVAFTLRAEPDRVALVSAGGGGLRTPLWLAEPLRVARTPDTLVMVAGDAAELREYAALARRAVPVVARVVPADRTRLVVEVPASADQLDALLDVPAGTYAGVAAVTAPVDGRDEPGGPLHVFVNPEEMSGLRPTGAQVVMSHEATHAVTDAPTSRAPLWLVEGFADYVALRDVDLPLATTAAQAIARVRREGVPAALPGTDDFDVAQTHLGATYESAWLACRVVAERAGQQALVRLYEATSRGEDLGTTLRRVSGLSVESLTQDWRRELRALADAPG</sequence>
<keyword evidence="1" id="KW-0732">Signal</keyword>
<evidence type="ECO:0000313" key="3">
    <source>
        <dbReference type="Proteomes" id="UP001482520"/>
    </source>
</evidence>
<accession>A0ABV1NVD5</accession>
<reference evidence="2 3" key="1">
    <citation type="submission" date="2024-02" db="EMBL/GenBank/DDBJ databases">
        <title>Full genome sequence of Nocardioides kribbensis.</title>
        <authorList>
            <person name="Poletto B.L."/>
            <person name="Silva G."/>
            <person name="Galante D."/>
            <person name="Campos K.R."/>
            <person name="Santos M.B.N."/>
            <person name="Sacchi C.T."/>
        </authorList>
    </citation>
    <scope>NUCLEOTIDE SEQUENCE [LARGE SCALE GENOMIC DNA]</scope>
    <source>
        <strain evidence="2 3">O4R</strain>
    </source>
</reference>
<evidence type="ECO:0000256" key="1">
    <source>
        <dbReference type="SAM" id="SignalP"/>
    </source>
</evidence>
<organism evidence="2 3">
    <name type="scientific">Nocardioides kribbensis</name>
    <dbReference type="NCBI Taxonomy" id="305517"/>
    <lineage>
        <taxon>Bacteria</taxon>
        <taxon>Bacillati</taxon>
        <taxon>Actinomycetota</taxon>
        <taxon>Actinomycetes</taxon>
        <taxon>Propionibacteriales</taxon>
        <taxon>Nocardioidaceae</taxon>
        <taxon>Nocardioides</taxon>
    </lineage>
</organism>
<evidence type="ECO:0000313" key="2">
    <source>
        <dbReference type="EMBL" id="MEQ7846466.1"/>
    </source>
</evidence>